<dbReference type="RefSeq" id="WP_015828254.1">
    <property type="nucleotide sequence ID" value="NC_012982.1"/>
</dbReference>
<feature type="transmembrane region" description="Helical" evidence="14">
    <location>
        <begin position="51"/>
        <end position="68"/>
    </location>
</feature>
<keyword evidence="7 14" id="KW-0812">Transmembrane</keyword>
<proteinExistence type="inferred from homology"/>
<evidence type="ECO:0000256" key="5">
    <source>
        <dbReference type="ARBA" id="ARBA00022475"/>
    </source>
</evidence>
<dbReference type="InterPro" id="IPR024194">
    <property type="entry name" value="Ac/AlaTfrase_AlgI/DltB"/>
</dbReference>
<evidence type="ECO:0000256" key="2">
    <source>
        <dbReference type="ARBA" id="ARBA00005182"/>
    </source>
</evidence>
<dbReference type="InterPro" id="IPR004299">
    <property type="entry name" value="MBOAT_fam"/>
</dbReference>
<dbReference type="GO" id="GO:0042121">
    <property type="term" value="P:alginic acid biosynthetic process"/>
    <property type="evidence" value="ECO:0007669"/>
    <property type="project" value="UniProtKB-KW"/>
</dbReference>
<keyword evidence="10 13" id="KW-0472">Membrane</keyword>
<name>C6XNG0_HIRBI</name>
<dbReference type="PANTHER" id="PTHR13285">
    <property type="entry name" value="ACYLTRANSFERASE"/>
    <property type="match status" value="1"/>
</dbReference>
<feature type="transmembrane region" description="Helical" evidence="14">
    <location>
        <begin position="318"/>
        <end position="335"/>
    </location>
</feature>
<evidence type="ECO:0000256" key="1">
    <source>
        <dbReference type="ARBA" id="ARBA00004651"/>
    </source>
</evidence>
<keyword evidence="8" id="KW-0016">Alginate biosynthesis</keyword>
<dbReference type="GO" id="GO:0005886">
    <property type="term" value="C:plasma membrane"/>
    <property type="evidence" value="ECO:0007669"/>
    <property type="project" value="UniProtKB-SubCell"/>
</dbReference>
<dbReference type="Proteomes" id="UP000002745">
    <property type="component" value="Chromosome"/>
</dbReference>
<keyword evidence="5 13" id="KW-1003">Cell membrane</keyword>
<protein>
    <recommendedName>
        <fullName evidence="4">Probable alginate O-acetylase AlgI</fullName>
    </recommendedName>
    <alternativeName>
        <fullName evidence="12">Alginate biosynthesis protein AlgI</fullName>
    </alternativeName>
</protein>
<evidence type="ECO:0000256" key="7">
    <source>
        <dbReference type="ARBA" id="ARBA00022692"/>
    </source>
</evidence>
<dbReference type="AlphaFoldDB" id="C6XNG0"/>
<evidence type="ECO:0000256" key="8">
    <source>
        <dbReference type="ARBA" id="ARBA00022841"/>
    </source>
</evidence>
<keyword evidence="16" id="KW-1185">Reference proteome</keyword>
<evidence type="ECO:0000256" key="9">
    <source>
        <dbReference type="ARBA" id="ARBA00022989"/>
    </source>
</evidence>
<dbReference type="InterPro" id="IPR051085">
    <property type="entry name" value="MB_O-acyltransferase"/>
</dbReference>
<sequence>MIFTDAIFPIFLTLVFAAHWLLPAKFKEARLMVLLGASAIFYGWWDVRFLALIGVVIAIAWGAGLYAGDKSLDEKQRNRATMLGVTANLLILGVFKYFNFFADSFIDLLNLVGVNANPSTLKIILPVGVSFYIFQAISFIVDVRREELAVETRIRRVALYIAFFPQLVAGPIVRAAGFFPQMEKDRKLSSEIMLSGLRFFAIGWVYKAGFADNIAPFVDPVFGNPMVAGDSDVSNWTNLSLVGATFAFGAQIYFDFAGYSMMAIGVARWFGFFIPRNFDFPYLSTSIADFWRRWHISLSSWLRDYLYISLGGNRAGKLRTYVNLFATMLLGGLWHGAAWTFVIWGALHGAALAVHRLLLGNKKYLIGGVLGAAIGLVLTQVFVIMVWAPFRAENMGDVLQVWAAFTGLRDSSEAVKSLEWIVWLAPLAVILDGILGKSGFTKLSRSTIMRHPALFWGACGVFMGCALAFFPLQAAPFVYFQF</sequence>
<feature type="transmembrane region" description="Helical" evidence="14">
    <location>
        <begin position="452"/>
        <end position="472"/>
    </location>
</feature>
<comment type="similarity">
    <text evidence="3 13">Belongs to the membrane-bound acyltransferase family.</text>
</comment>
<dbReference type="PIRSF" id="PIRSF500217">
    <property type="entry name" value="AlgI"/>
    <property type="match status" value="1"/>
</dbReference>
<evidence type="ECO:0000256" key="3">
    <source>
        <dbReference type="ARBA" id="ARBA00010323"/>
    </source>
</evidence>
<comment type="subcellular location">
    <subcellularLocation>
        <location evidence="1">Cell membrane</location>
        <topology evidence="1">Multi-pass membrane protein</topology>
    </subcellularLocation>
</comment>
<evidence type="ECO:0000256" key="12">
    <source>
        <dbReference type="ARBA" id="ARBA00031030"/>
    </source>
</evidence>
<reference evidence="16" key="1">
    <citation type="journal article" date="2011" name="J. Bacteriol.">
        <title>Genome sequences of eight morphologically diverse alphaproteobacteria.</title>
        <authorList>
            <consortium name="US DOE Joint Genome Institute"/>
            <person name="Brown P.J."/>
            <person name="Kysela D.T."/>
            <person name="Buechlein A."/>
            <person name="Hemmerich C."/>
            <person name="Brun Y.V."/>
        </authorList>
    </citation>
    <scope>NUCLEOTIDE SEQUENCE [LARGE SCALE GENOMIC DNA]</scope>
    <source>
        <strain evidence="16">ATCC 49814 / DSM 5838 / IFAM 1418</strain>
    </source>
</reference>
<dbReference type="PIRSF" id="PIRSF016636">
    <property type="entry name" value="AlgI_DltB"/>
    <property type="match status" value="1"/>
</dbReference>
<evidence type="ECO:0000256" key="4">
    <source>
        <dbReference type="ARBA" id="ARBA00016084"/>
    </source>
</evidence>
<keyword evidence="6 13" id="KW-0808">Transferase</keyword>
<gene>
    <name evidence="15" type="ordered locus">Hbal_2424</name>
</gene>
<dbReference type="InterPro" id="IPR028362">
    <property type="entry name" value="AlgI"/>
</dbReference>
<evidence type="ECO:0000256" key="14">
    <source>
        <dbReference type="SAM" id="Phobius"/>
    </source>
</evidence>
<evidence type="ECO:0000313" key="15">
    <source>
        <dbReference type="EMBL" id="ACT60104.1"/>
    </source>
</evidence>
<evidence type="ECO:0000256" key="6">
    <source>
        <dbReference type="ARBA" id="ARBA00022679"/>
    </source>
</evidence>
<comment type="pathway">
    <text evidence="2">Glycan biosynthesis; alginate biosynthesis.</text>
</comment>
<evidence type="ECO:0000256" key="11">
    <source>
        <dbReference type="ARBA" id="ARBA00023315"/>
    </source>
</evidence>
<feature type="transmembrane region" description="Helical" evidence="14">
    <location>
        <begin position="80"/>
        <end position="100"/>
    </location>
</feature>
<feature type="transmembrane region" description="Helical" evidence="14">
    <location>
        <begin position="157"/>
        <end position="179"/>
    </location>
</feature>
<dbReference type="STRING" id="582402.Hbal_2424"/>
<dbReference type="PANTHER" id="PTHR13285:SF23">
    <property type="entry name" value="TEICHOIC ACID D-ALANYLTRANSFERASE"/>
    <property type="match status" value="1"/>
</dbReference>
<feature type="transmembrane region" description="Helical" evidence="14">
    <location>
        <begin position="120"/>
        <end position="141"/>
    </location>
</feature>
<dbReference type="GO" id="GO:0016746">
    <property type="term" value="F:acyltransferase activity"/>
    <property type="evidence" value="ECO:0007669"/>
    <property type="project" value="UniProtKB-KW"/>
</dbReference>
<dbReference type="OrthoDB" id="139172at2"/>
<evidence type="ECO:0000256" key="10">
    <source>
        <dbReference type="ARBA" id="ARBA00023136"/>
    </source>
</evidence>
<dbReference type="HOGENOM" id="CLU_025255_1_3_5"/>
<keyword evidence="9 14" id="KW-1133">Transmembrane helix</keyword>
<feature type="transmembrane region" description="Helical" evidence="14">
    <location>
        <begin position="6"/>
        <end position="22"/>
    </location>
</feature>
<dbReference type="KEGG" id="hba:Hbal_2424"/>
<dbReference type="Pfam" id="PF03062">
    <property type="entry name" value="MBOAT"/>
    <property type="match status" value="1"/>
</dbReference>
<feature type="transmembrane region" description="Helical" evidence="14">
    <location>
        <begin position="365"/>
        <end position="390"/>
    </location>
</feature>
<dbReference type="eggNOG" id="COG1696">
    <property type="taxonomic scope" value="Bacteria"/>
</dbReference>
<organism evidence="15 16">
    <name type="scientific">Hirschia baltica (strain ATCC 49814 / DSM 5838 / IFAM 1418)</name>
    <dbReference type="NCBI Taxonomy" id="582402"/>
    <lineage>
        <taxon>Bacteria</taxon>
        <taxon>Pseudomonadati</taxon>
        <taxon>Pseudomonadota</taxon>
        <taxon>Alphaproteobacteria</taxon>
        <taxon>Hyphomonadales</taxon>
        <taxon>Hyphomonadaceae</taxon>
        <taxon>Hirschia</taxon>
    </lineage>
</organism>
<dbReference type="EMBL" id="CP001678">
    <property type="protein sequence ID" value="ACT60104.1"/>
    <property type="molecule type" value="Genomic_DNA"/>
</dbReference>
<evidence type="ECO:0000313" key="16">
    <source>
        <dbReference type="Proteomes" id="UP000002745"/>
    </source>
</evidence>
<keyword evidence="11 13" id="KW-0012">Acyltransferase</keyword>
<accession>C6XNG0</accession>
<evidence type="ECO:0000256" key="13">
    <source>
        <dbReference type="PIRNR" id="PIRNR016636"/>
    </source>
</evidence>